<evidence type="ECO:0000313" key="2">
    <source>
        <dbReference type="EMBL" id="QIH74298.1"/>
    </source>
</evidence>
<evidence type="ECO:0000313" key="4">
    <source>
        <dbReference type="Proteomes" id="UP000289220"/>
    </source>
</evidence>
<keyword evidence="4" id="KW-1185">Reference proteome</keyword>
<reference evidence="3 4" key="1">
    <citation type="submission" date="2018-11" db="EMBL/GenBank/DDBJ databases">
        <authorList>
            <person name="Peiro R."/>
            <person name="Begona"/>
            <person name="Cbmso G."/>
            <person name="Lopez M."/>
            <person name="Gonzalez S."/>
            <person name="Sacristan E."/>
            <person name="Castillo E."/>
        </authorList>
    </citation>
    <scope>NUCLEOTIDE SEQUENCE [LARGE SCALE GENOMIC DNA]</scope>
    <source>
        <strain evidence="3">Brev_genome</strain>
    </source>
</reference>
<dbReference type="EMBL" id="UXHF01000023">
    <property type="protein sequence ID" value="VDC49814.1"/>
    <property type="molecule type" value="Genomic_DNA"/>
</dbReference>
<evidence type="ECO:0000313" key="1">
    <source>
        <dbReference type="EMBL" id="MBB3871114.1"/>
    </source>
</evidence>
<dbReference type="EMBL" id="CP048751">
    <property type="protein sequence ID" value="QIH74298.1"/>
    <property type="molecule type" value="Genomic_DNA"/>
</dbReference>
<dbReference type="KEGG" id="bmed:GYM46_15905"/>
<sequence>MPQVNDTVHIRFSLRGLGGPFWQTNATVASVSQGVALLDGLDRQVPAAVSELKRAGANRWTLDWEVRSRP</sequence>
<evidence type="ECO:0000313" key="5">
    <source>
        <dbReference type="Proteomes" id="UP000501325"/>
    </source>
</evidence>
<organism evidence="1 6">
    <name type="scientific">Brevundimonas mediterranea</name>
    <dbReference type="NCBI Taxonomy" id="74329"/>
    <lineage>
        <taxon>Bacteria</taxon>
        <taxon>Pseudomonadati</taxon>
        <taxon>Pseudomonadota</taxon>
        <taxon>Alphaproteobacteria</taxon>
        <taxon>Caulobacterales</taxon>
        <taxon>Caulobacteraceae</taxon>
        <taxon>Brevundimonas</taxon>
    </lineage>
</organism>
<dbReference type="Proteomes" id="UP000532936">
    <property type="component" value="Unassembled WGS sequence"/>
</dbReference>
<evidence type="ECO:0000313" key="3">
    <source>
        <dbReference type="EMBL" id="VDC49814.1"/>
    </source>
</evidence>
<dbReference type="Proteomes" id="UP000289220">
    <property type="component" value="Unassembled WGS sequence"/>
</dbReference>
<dbReference type="EMBL" id="JACIDA010000001">
    <property type="protein sequence ID" value="MBB3871114.1"/>
    <property type="molecule type" value="Genomic_DNA"/>
</dbReference>
<reference evidence="1 6" key="3">
    <citation type="submission" date="2020-08" db="EMBL/GenBank/DDBJ databases">
        <title>Genomic Encyclopedia of Type Strains, Phase IV (KMG-IV): sequencing the most valuable type-strain genomes for metagenomic binning, comparative biology and taxonomic classification.</title>
        <authorList>
            <person name="Goeker M."/>
        </authorList>
    </citation>
    <scope>NUCLEOTIDE SEQUENCE [LARGE SCALE GENOMIC DNA]</scope>
    <source>
        <strain evidence="1 6">DSM 14878</strain>
    </source>
</reference>
<dbReference type="Proteomes" id="UP000501325">
    <property type="component" value="Chromosome"/>
</dbReference>
<dbReference type="AlphaFoldDB" id="A0A6G7ELM3"/>
<accession>A0A6G7ELM3</accession>
<reference evidence="2 5" key="2">
    <citation type="submission" date="2020-01" db="EMBL/GenBank/DDBJ databases">
        <authorList>
            <person name="Wang S."/>
        </authorList>
    </citation>
    <scope>NUCLEOTIDE SEQUENCE [LARGE SCALE GENOMIC DNA]</scope>
    <source>
        <strain evidence="2 5">D151-2-6</strain>
    </source>
</reference>
<dbReference type="RefSeq" id="WP_035306857.1">
    <property type="nucleotide sequence ID" value="NZ_CP048751.1"/>
</dbReference>
<evidence type="ECO:0000313" key="6">
    <source>
        <dbReference type="Proteomes" id="UP000532936"/>
    </source>
</evidence>
<name>A0A6G7ELM3_9CAUL</name>
<proteinExistence type="predicted"/>
<gene>
    <name evidence="3" type="ORF">BREV_BREV_01460</name>
    <name evidence="1" type="ORF">GGR11_000628</name>
    <name evidence="2" type="ORF">GYM46_15905</name>
</gene>
<protein>
    <submittedName>
        <fullName evidence="1">Uncharacterized protein</fullName>
    </submittedName>
</protein>